<dbReference type="InterPro" id="IPR041118">
    <property type="entry name" value="Rx_N"/>
</dbReference>
<accession>A0ABM3RF17</accession>
<evidence type="ECO:0000259" key="6">
    <source>
        <dbReference type="Pfam" id="PF00931"/>
    </source>
</evidence>
<reference evidence="11 12" key="2">
    <citation type="submission" date="2025-05" db="UniProtKB">
        <authorList>
            <consortium name="RefSeq"/>
        </authorList>
    </citation>
    <scope>IDENTIFICATION</scope>
    <source>
        <tissue evidence="11 12">Leaf</tissue>
    </source>
</reference>
<keyword evidence="2" id="KW-0677">Repeat</keyword>
<evidence type="ECO:0000313" key="20">
    <source>
        <dbReference type="RefSeq" id="XP_056694219.1"/>
    </source>
</evidence>
<evidence type="ECO:0000313" key="29">
    <source>
        <dbReference type="RefSeq" id="XP_056694228.1"/>
    </source>
</evidence>
<evidence type="ECO:0000259" key="8">
    <source>
        <dbReference type="Pfam" id="PF23559"/>
    </source>
</evidence>
<dbReference type="InterPro" id="IPR032675">
    <property type="entry name" value="LRR_dom_sf"/>
</dbReference>
<evidence type="ECO:0000313" key="14">
    <source>
        <dbReference type="RefSeq" id="XP_056694213.1"/>
    </source>
</evidence>
<dbReference type="RefSeq" id="XP_056694226.1">
    <property type="nucleotide sequence ID" value="XM_056838248.1"/>
</dbReference>
<dbReference type="Proteomes" id="UP000813463">
    <property type="component" value="Chromosome 3"/>
</dbReference>
<evidence type="ECO:0000259" key="9">
    <source>
        <dbReference type="Pfam" id="PF25019"/>
    </source>
</evidence>
<dbReference type="InterPro" id="IPR058922">
    <property type="entry name" value="WHD_DRP"/>
</dbReference>
<reference evidence="10" key="1">
    <citation type="journal article" date="2021" name="Nat. Commun.">
        <title>Genomic analyses provide insights into spinach domestication and the genetic basis of agronomic traits.</title>
        <authorList>
            <person name="Cai X."/>
            <person name="Sun X."/>
            <person name="Xu C."/>
            <person name="Sun H."/>
            <person name="Wang X."/>
            <person name="Ge C."/>
            <person name="Zhang Z."/>
            <person name="Wang Q."/>
            <person name="Fei Z."/>
            <person name="Jiao C."/>
            <person name="Wang Q."/>
        </authorList>
    </citation>
    <scope>NUCLEOTIDE SEQUENCE [LARGE SCALE GENOMIC DNA]</scope>
    <source>
        <strain evidence="10">cv. Varoflay</strain>
    </source>
</reference>
<dbReference type="RefSeq" id="XP_056694212.1">
    <property type="nucleotide sequence ID" value="XM_056838234.1"/>
</dbReference>
<evidence type="ECO:0000313" key="23">
    <source>
        <dbReference type="RefSeq" id="XP_056694222.1"/>
    </source>
</evidence>
<dbReference type="InterPro" id="IPR042197">
    <property type="entry name" value="Apaf_helical"/>
</dbReference>
<dbReference type="RefSeq" id="XP_056694216.1">
    <property type="nucleotide sequence ID" value="XM_056838238.1"/>
</dbReference>
<evidence type="ECO:0000313" key="21">
    <source>
        <dbReference type="RefSeq" id="XP_056694220.1"/>
    </source>
</evidence>
<dbReference type="RefSeq" id="XP_056694227.1">
    <property type="nucleotide sequence ID" value="XM_056838249.1"/>
</dbReference>
<proteinExistence type="predicted"/>
<dbReference type="Pfam" id="PF00931">
    <property type="entry name" value="NB-ARC"/>
    <property type="match status" value="1"/>
</dbReference>
<evidence type="ECO:0000313" key="25">
    <source>
        <dbReference type="RefSeq" id="XP_056694224.1"/>
    </source>
</evidence>
<dbReference type="Pfam" id="PF23559">
    <property type="entry name" value="WHD_DRP"/>
    <property type="match status" value="1"/>
</dbReference>
<evidence type="ECO:0000313" key="22">
    <source>
        <dbReference type="RefSeq" id="XP_056694221.1"/>
    </source>
</evidence>
<dbReference type="Gene3D" id="3.80.10.10">
    <property type="entry name" value="Ribonuclease Inhibitor"/>
    <property type="match status" value="2"/>
</dbReference>
<feature type="domain" description="Disease resistance protein winged helix" evidence="8">
    <location>
        <begin position="423"/>
        <end position="495"/>
    </location>
</feature>
<dbReference type="RefSeq" id="XP_056694224.1">
    <property type="nucleotide sequence ID" value="XM_056838246.1"/>
</dbReference>
<keyword evidence="3" id="KW-0547">Nucleotide-binding</keyword>
<dbReference type="PRINTS" id="PR00364">
    <property type="entry name" value="DISEASERSIST"/>
</dbReference>
<dbReference type="RefSeq" id="XP_056694228.1">
    <property type="nucleotide sequence ID" value="XM_056838250.1"/>
</dbReference>
<dbReference type="RefSeq" id="XP_056694223.1">
    <property type="nucleotide sequence ID" value="XM_056838245.1"/>
</dbReference>
<dbReference type="Gene3D" id="1.20.5.4130">
    <property type="match status" value="1"/>
</dbReference>
<evidence type="ECO:0000313" key="30">
    <source>
        <dbReference type="RefSeq" id="XP_056694229.1"/>
    </source>
</evidence>
<evidence type="ECO:0000313" key="24">
    <source>
        <dbReference type="RefSeq" id="XP_056694223.1"/>
    </source>
</evidence>
<evidence type="ECO:0000313" key="18">
    <source>
        <dbReference type="RefSeq" id="XP_056694217.1"/>
    </source>
</evidence>
<gene>
    <name evidence="11 12 13 14 15 16 17 18 19 20 21 22 23 24 25 26 27 28 29 30" type="primary">LOC110782396</name>
</gene>
<evidence type="ECO:0000313" key="27">
    <source>
        <dbReference type="RefSeq" id="XP_056694226.1"/>
    </source>
</evidence>
<dbReference type="RefSeq" id="XP_056694214.1">
    <property type="nucleotide sequence ID" value="XM_056838236.1"/>
</dbReference>
<dbReference type="RefSeq" id="XP_056694221.1">
    <property type="nucleotide sequence ID" value="XM_056838243.1"/>
</dbReference>
<feature type="domain" description="R13L1/DRL21-like LRR repeat region" evidence="9">
    <location>
        <begin position="689"/>
        <end position="820"/>
    </location>
</feature>
<dbReference type="SUPFAM" id="SSF52058">
    <property type="entry name" value="L domain-like"/>
    <property type="match status" value="1"/>
</dbReference>
<feature type="domain" description="NB-ARC" evidence="6">
    <location>
        <begin position="169"/>
        <end position="340"/>
    </location>
</feature>
<evidence type="ECO:0000313" key="15">
    <source>
        <dbReference type="RefSeq" id="XP_056694214.1"/>
    </source>
</evidence>
<evidence type="ECO:0000313" key="17">
    <source>
        <dbReference type="RefSeq" id="XP_056694216.1"/>
    </source>
</evidence>
<evidence type="ECO:0000256" key="4">
    <source>
        <dbReference type="ARBA" id="ARBA00022821"/>
    </source>
</evidence>
<evidence type="ECO:0000313" key="13">
    <source>
        <dbReference type="RefSeq" id="XP_056694212.1"/>
    </source>
</evidence>
<evidence type="ECO:0000313" key="26">
    <source>
        <dbReference type="RefSeq" id="XP_056694225.1"/>
    </source>
</evidence>
<dbReference type="Pfam" id="PF18052">
    <property type="entry name" value="Rx_N"/>
    <property type="match status" value="1"/>
</dbReference>
<dbReference type="PANTHER" id="PTHR36766">
    <property type="entry name" value="PLANT BROAD-SPECTRUM MILDEW RESISTANCE PROTEIN RPW8"/>
    <property type="match status" value="1"/>
</dbReference>
<dbReference type="Gene3D" id="3.40.50.300">
    <property type="entry name" value="P-loop containing nucleotide triphosphate hydrolases"/>
    <property type="match status" value="1"/>
</dbReference>
<dbReference type="RefSeq" id="XP_056694220.1">
    <property type="nucleotide sequence ID" value="XM_056838242.1"/>
</dbReference>
<evidence type="ECO:0000256" key="2">
    <source>
        <dbReference type="ARBA" id="ARBA00022737"/>
    </source>
</evidence>
<dbReference type="RefSeq" id="XP_056694218.1">
    <property type="nucleotide sequence ID" value="XM_056838240.1"/>
</dbReference>
<dbReference type="RefSeq" id="XP_056694213.1">
    <property type="nucleotide sequence ID" value="XM_056838235.1"/>
</dbReference>
<dbReference type="RefSeq" id="XP_056694229.1">
    <property type="nucleotide sequence ID" value="XM_056838251.1"/>
</dbReference>
<feature type="domain" description="Disease resistance N-terminal" evidence="7">
    <location>
        <begin position="13"/>
        <end position="100"/>
    </location>
</feature>
<evidence type="ECO:0000256" key="3">
    <source>
        <dbReference type="ARBA" id="ARBA00022741"/>
    </source>
</evidence>
<keyword evidence="1" id="KW-0433">Leucine-rich repeat</keyword>
<dbReference type="Gene3D" id="1.10.10.10">
    <property type="entry name" value="Winged helix-like DNA-binding domain superfamily/Winged helix DNA-binding domain"/>
    <property type="match status" value="1"/>
</dbReference>
<dbReference type="GeneID" id="110782396"/>
<dbReference type="InterPro" id="IPR027417">
    <property type="entry name" value="P-loop_NTPase"/>
</dbReference>
<sequence>MDAGTVLSAAQTLLAALQCSQLKEALSIFGYETQLIDLKCTVETISAVLRDAEAKQELSHQMQHLIEELKDAVFEADDLFDEFVTLVKQKKLLKADGSLSRKVSHFFSRSKNPISVAYRMSRGIKDIKKRLDGIAYNTQFNFKHDPEPIKKRRPETCFYVNAVDIIGREADLERIIGMLLNPIVQRDVTVLTIVGVGGLGKTALAQLVYNNPRIISAFPLRLWTCVSDQDQKELDVKEILCKILDNNHENSSMNKVQSQLKEKLAGKKYLLVFDDVWTENRLQWCDLAKYFVGGESGSWILVTTRSHKTATIVGGSTYELQGLSEENSWHLFERAAFASDHSNPPDELVRIGREIVDGCARVPLAIRVAGSLLYGQDKSKWQSVLEIGLASTREREDSIMPILKLSFYHLDFSLKSCFSYCALFPKDFVIKKERLIRLWISQGYVVPLDKGQSIEDAGEEHFTILLRRCFFQDIKKDESGEIQSFKVHDLMHDIAQRVSGKEIYVMNSISGSLDKKVRHLSFAGRMRDNGKYSLGKTRIRSHIFTLPVWTVADSTQFWMKAIVANGRCLRALDLSCISIKCLPGTIGDLLHLRFLDITYNTSLEVLPKSITNLYNLQTLFLHRCSNLKELPKDLSRLVNLSVLNIQHCGSLTYMPRDMGKLSCLHTLEGEFIVGGEGSCSSWNQWFYGLEEIKSLNNLKGRLEITIKLPKTAKDVVKEGCRREGLYLRNKEHLNEIEVRFRHMEGDRRKDDEGILSLMEDLEPPSNLKSLTVSGYNGLKMPRWVAFLLNLVKLHLWFCNELDCLPSLGNLCHLKVLKLSSLGKLEYIEADNSSSTMTLPEDLSFFPSLEQLELSSLPKLKGWRRGVDDSSSSSNTQLPCLSQLKSLTVGFSPELSCIPLCPNVEVLKLFDFNERLRIISTERDEKSLSSTSRIISVPKLREVVIDNVAWLDSLPIESFQFLDHLTLRGDVELVDLPNWMQFLPALQSLEIHRCERLKAMPIWMPKLTSLRNLNIEGCSRSLWRRCKKDPPGEDWPYIQHIPQINSRIM</sequence>
<evidence type="ECO:0000313" key="28">
    <source>
        <dbReference type="RefSeq" id="XP_056694227.1"/>
    </source>
</evidence>
<dbReference type="InterPro" id="IPR056789">
    <property type="entry name" value="LRR_R13L1-DRL21"/>
</dbReference>
<evidence type="ECO:0000313" key="19">
    <source>
        <dbReference type="RefSeq" id="XP_056694218.1"/>
    </source>
</evidence>
<dbReference type="Pfam" id="PF25019">
    <property type="entry name" value="LRR_R13L1-DRL21"/>
    <property type="match status" value="1"/>
</dbReference>
<dbReference type="Gene3D" id="1.10.8.430">
    <property type="entry name" value="Helical domain of apoptotic protease-activating factors"/>
    <property type="match status" value="1"/>
</dbReference>
<evidence type="ECO:0000256" key="1">
    <source>
        <dbReference type="ARBA" id="ARBA00022614"/>
    </source>
</evidence>
<evidence type="ECO:0000313" key="10">
    <source>
        <dbReference type="Proteomes" id="UP000813463"/>
    </source>
</evidence>
<dbReference type="RefSeq" id="XP_056694222.1">
    <property type="nucleotide sequence ID" value="XM_056838244.1"/>
</dbReference>
<evidence type="ECO:0000259" key="7">
    <source>
        <dbReference type="Pfam" id="PF18052"/>
    </source>
</evidence>
<keyword evidence="5" id="KW-0067">ATP-binding</keyword>
<dbReference type="RefSeq" id="XP_056694225.1">
    <property type="nucleotide sequence ID" value="XM_056838247.1"/>
</dbReference>
<keyword evidence="10" id="KW-1185">Reference proteome</keyword>
<evidence type="ECO:0000256" key="5">
    <source>
        <dbReference type="ARBA" id="ARBA00022840"/>
    </source>
</evidence>
<dbReference type="RefSeq" id="XP_056694215.1">
    <property type="nucleotide sequence ID" value="XM_056838237.1"/>
</dbReference>
<protein>
    <submittedName>
        <fullName evidence="11 12">Disease resistance protein RGA3 isoform X1</fullName>
    </submittedName>
</protein>
<dbReference type="RefSeq" id="XP_056694210.1">
    <property type="nucleotide sequence ID" value="XM_056838232.1"/>
</dbReference>
<dbReference type="RefSeq" id="XP_056694219.1">
    <property type="nucleotide sequence ID" value="XM_056838241.1"/>
</dbReference>
<organism evidence="10 15">
    <name type="scientific">Spinacia oleracea</name>
    <name type="common">Spinach</name>
    <dbReference type="NCBI Taxonomy" id="3562"/>
    <lineage>
        <taxon>Eukaryota</taxon>
        <taxon>Viridiplantae</taxon>
        <taxon>Streptophyta</taxon>
        <taxon>Embryophyta</taxon>
        <taxon>Tracheophyta</taxon>
        <taxon>Spermatophyta</taxon>
        <taxon>Magnoliopsida</taxon>
        <taxon>eudicotyledons</taxon>
        <taxon>Gunneridae</taxon>
        <taxon>Pentapetalae</taxon>
        <taxon>Caryophyllales</taxon>
        <taxon>Chenopodiaceae</taxon>
        <taxon>Chenopodioideae</taxon>
        <taxon>Anserineae</taxon>
        <taxon>Spinacia</taxon>
    </lineage>
</organism>
<dbReference type="SUPFAM" id="SSF52540">
    <property type="entry name" value="P-loop containing nucleoside triphosphate hydrolases"/>
    <property type="match status" value="1"/>
</dbReference>
<dbReference type="InterPro" id="IPR002182">
    <property type="entry name" value="NB-ARC"/>
</dbReference>
<dbReference type="RefSeq" id="XP_056694217.1">
    <property type="nucleotide sequence ID" value="XM_056838239.1"/>
</dbReference>
<dbReference type="RefSeq" id="XP_056694211.1">
    <property type="nucleotide sequence ID" value="XM_056838233.1"/>
</dbReference>
<dbReference type="InterPro" id="IPR036388">
    <property type="entry name" value="WH-like_DNA-bd_sf"/>
</dbReference>
<dbReference type="PANTHER" id="PTHR36766:SF35">
    <property type="entry name" value="DISEASE RESISTANCE PROTEIN RGA3"/>
    <property type="match status" value="1"/>
</dbReference>
<evidence type="ECO:0000313" key="12">
    <source>
        <dbReference type="RefSeq" id="XP_056694211.1"/>
    </source>
</evidence>
<evidence type="ECO:0000313" key="11">
    <source>
        <dbReference type="RefSeq" id="XP_056694210.1"/>
    </source>
</evidence>
<evidence type="ECO:0000313" key="16">
    <source>
        <dbReference type="RefSeq" id="XP_056694215.1"/>
    </source>
</evidence>
<keyword evidence="4" id="KW-0611">Plant defense</keyword>
<name>A0ABM3RF17_SPIOL</name>